<sequence>MAETQHDTSEVVDSGKDPSHFFGQVWAGLFGARPVAGFTENEVASFDGTQRLAEVEQIEVPGTWLVRLNAIESYEFKKKHIGTGVSQVRNEKNTFLSSIDLVKGCFKIVFGMLH</sequence>
<name>A0A2L2T0U1_9HYPO</name>
<evidence type="ECO:0000313" key="1">
    <source>
        <dbReference type="EMBL" id="CEI60993.1"/>
    </source>
</evidence>
<keyword evidence="2" id="KW-1185">Reference proteome</keyword>
<proteinExistence type="predicted"/>
<dbReference type="AlphaFoldDB" id="A0A2L2T0U1"/>
<evidence type="ECO:0000313" key="2">
    <source>
        <dbReference type="Proteomes" id="UP000245910"/>
    </source>
</evidence>
<reference evidence="2" key="1">
    <citation type="submission" date="2014-10" db="EMBL/GenBank/DDBJ databases">
        <authorList>
            <person name="King R."/>
        </authorList>
    </citation>
    <scope>NUCLEOTIDE SEQUENCE [LARGE SCALE GENOMIC DNA]</scope>
    <source>
        <strain evidence="2">A3/5</strain>
    </source>
</reference>
<dbReference type="Proteomes" id="UP000245910">
    <property type="component" value="Chromosome II"/>
</dbReference>
<organism evidence="1 2">
    <name type="scientific">Fusarium venenatum</name>
    <dbReference type="NCBI Taxonomy" id="56646"/>
    <lineage>
        <taxon>Eukaryota</taxon>
        <taxon>Fungi</taxon>
        <taxon>Dikarya</taxon>
        <taxon>Ascomycota</taxon>
        <taxon>Pezizomycotina</taxon>
        <taxon>Sordariomycetes</taxon>
        <taxon>Hypocreomycetidae</taxon>
        <taxon>Hypocreales</taxon>
        <taxon>Nectriaceae</taxon>
        <taxon>Fusarium</taxon>
    </lineage>
</organism>
<protein>
    <submittedName>
        <fullName evidence="1">Uncharacterized protein</fullName>
    </submittedName>
</protein>
<dbReference type="EMBL" id="LN649230">
    <property type="protein sequence ID" value="CEI60993.1"/>
    <property type="molecule type" value="Genomic_DNA"/>
</dbReference>
<accession>A0A2L2T0U1</accession>